<comment type="caution">
    <text evidence="1">The sequence shown here is derived from an EMBL/GenBank/DDBJ whole genome shotgun (WGS) entry which is preliminary data.</text>
</comment>
<dbReference type="AlphaFoldDB" id="A0A2U1UYP7"/>
<reference evidence="2" key="1">
    <citation type="submission" date="2017-10" db="EMBL/GenBank/DDBJ databases">
        <authorList>
            <person name="Toshchakov S.V."/>
            <person name="Goeva M.A."/>
        </authorList>
    </citation>
    <scope>NUCLEOTIDE SEQUENCE [LARGE SCALE GENOMIC DNA]</scope>
    <source>
        <strain evidence="2">JR1/69-1-13</strain>
    </source>
</reference>
<name>A0A2U1UYP7_9PROT</name>
<evidence type="ECO:0000313" key="1">
    <source>
        <dbReference type="EMBL" id="PWC26788.1"/>
    </source>
</evidence>
<protein>
    <recommendedName>
        <fullName evidence="3">Ribbon-helix-helix protein CopG domain-containing protein</fullName>
    </recommendedName>
</protein>
<evidence type="ECO:0000313" key="2">
    <source>
        <dbReference type="Proteomes" id="UP000245048"/>
    </source>
</evidence>
<dbReference type="EMBL" id="PDOA01000024">
    <property type="protein sequence ID" value="PWC26788.1"/>
    <property type="molecule type" value="Genomic_DNA"/>
</dbReference>
<sequence>MAPPPQPAPPPATEPRILLSYRPRVSVHDKLRRLSFDTRRSMQEMVDEAVETWLAGQGRD</sequence>
<keyword evidence="2" id="KW-1185">Reference proteome</keyword>
<evidence type="ECO:0008006" key="3">
    <source>
        <dbReference type="Google" id="ProtNLM"/>
    </source>
</evidence>
<proteinExistence type="predicted"/>
<dbReference type="Proteomes" id="UP000245048">
    <property type="component" value="Unassembled WGS sequence"/>
</dbReference>
<accession>A0A2U1UYP7</accession>
<organism evidence="1 2">
    <name type="scientific">Teichococcus aestuarii</name>
    <dbReference type="NCBI Taxonomy" id="568898"/>
    <lineage>
        <taxon>Bacteria</taxon>
        <taxon>Pseudomonadati</taxon>
        <taxon>Pseudomonadota</taxon>
        <taxon>Alphaproteobacteria</taxon>
        <taxon>Acetobacterales</taxon>
        <taxon>Roseomonadaceae</taxon>
        <taxon>Roseomonas</taxon>
    </lineage>
</organism>
<gene>
    <name evidence="1" type="ORF">CR165_21195</name>
</gene>